<evidence type="ECO:0000313" key="2">
    <source>
        <dbReference type="Proteomes" id="UP000070160"/>
    </source>
</evidence>
<comment type="caution">
    <text evidence="1">The sequence shown here is derived from an EMBL/GenBank/DDBJ whole genome shotgun (WGS) entry which is preliminary data.</text>
</comment>
<reference evidence="2" key="1">
    <citation type="submission" date="2016-01" db="EMBL/GenBank/DDBJ databases">
        <authorList>
            <person name="Mitreva M."/>
            <person name="Pepin K.H."/>
            <person name="Mihindukulasuriya K.A."/>
            <person name="Fulton R."/>
            <person name="Fronick C."/>
            <person name="O'Laughlin M."/>
            <person name="Miner T."/>
            <person name="Herter B."/>
            <person name="Rosa B.A."/>
            <person name="Cordes M."/>
            <person name="Tomlinson C."/>
            <person name="Wollam A."/>
            <person name="Palsikar V.B."/>
            <person name="Mardis E.R."/>
            <person name="Wilson R.K."/>
        </authorList>
    </citation>
    <scope>NUCLEOTIDE SEQUENCE [LARGE SCALE GENOMIC DNA]</scope>
    <source>
        <strain evidence="2">KA00182</strain>
    </source>
</reference>
<evidence type="ECO:0000313" key="1">
    <source>
        <dbReference type="EMBL" id="KXB90077.1"/>
    </source>
</evidence>
<proteinExistence type="predicted"/>
<dbReference type="Proteomes" id="UP000070160">
    <property type="component" value="Unassembled WGS sequence"/>
</dbReference>
<protein>
    <submittedName>
        <fullName evidence="1">Uncharacterized protein</fullName>
    </submittedName>
</protein>
<gene>
    <name evidence="1" type="ORF">HMPREF3182_01561</name>
</gene>
<sequence>MIEIPDYKSKSVPAVPLRTAKNHRNPLGIAVVFLMYRRKVNVSYFVFCAA</sequence>
<dbReference type="AlphaFoldDB" id="A0A134CDA8"/>
<accession>A0A134CDA8</accession>
<keyword evidence="2" id="KW-1185">Reference proteome</keyword>
<dbReference type="EMBL" id="LSDT01000051">
    <property type="protein sequence ID" value="KXB90077.1"/>
    <property type="molecule type" value="Genomic_DNA"/>
</dbReference>
<name>A0A134CDA8_9FIRM</name>
<organism evidence="1 2">
    <name type="scientific">Megasphaera hutchinsoni</name>
    <dbReference type="NCBI Taxonomy" id="1588748"/>
    <lineage>
        <taxon>Bacteria</taxon>
        <taxon>Bacillati</taxon>
        <taxon>Bacillota</taxon>
        <taxon>Negativicutes</taxon>
        <taxon>Veillonellales</taxon>
        <taxon>Veillonellaceae</taxon>
        <taxon>Megasphaera</taxon>
    </lineage>
</organism>